<evidence type="ECO:0000313" key="4">
    <source>
        <dbReference type="Proteomes" id="UP000030661"/>
    </source>
</evidence>
<reference evidence="3 4" key="1">
    <citation type="journal article" date="2015" name="PeerJ">
        <title>First genomic representation of candidate bacterial phylum KSB3 points to enhanced environmental sensing as a trigger of wastewater bulking.</title>
        <authorList>
            <person name="Sekiguchi Y."/>
            <person name="Ohashi A."/>
            <person name="Parks D.H."/>
            <person name="Yamauchi T."/>
            <person name="Tyson G.W."/>
            <person name="Hugenholtz P."/>
        </authorList>
    </citation>
    <scope>NUCLEOTIDE SEQUENCE [LARGE SCALE GENOMIC DNA]</scope>
</reference>
<keyword evidence="1" id="KW-0175">Coiled coil</keyword>
<name>A0A0S6W633_VECG1</name>
<evidence type="ECO:0000256" key="1">
    <source>
        <dbReference type="SAM" id="Coils"/>
    </source>
</evidence>
<dbReference type="eggNOG" id="COG1483">
    <property type="taxonomic scope" value="Bacteria"/>
</dbReference>
<dbReference type="STRING" id="1499967.U27_01919"/>
<dbReference type="Pfam" id="PF04465">
    <property type="entry name" value="DUF499"/>
    <property type="match status" value="2"/>
</dbReference>
<gene>
    <name evidence="3" type="ORF">U27_01919</name>
</gene>
<sequence length="855" mass="96725">MKPFHTIAVPHDDILQGRLTMDVFAADLWEAAQNRGSDEYRDAETFFKKTYLTQGLDNLLHVVQKRVTGQGGDPIIQIQTPFGGGKTHALIAMYHQAQQWNAKRVVMVGTALGPRNTLWGFLEEQLTGKIERCPGQVSPGKETLRALLAENQPLVILMDEVLEYATKAAGVRVGDSNLAAQSIAFMQELSEAVSTLEKVCLVVTLPASLLEHYDEGAEKLFQQLQKVSGRVEKIYTPVEEHEIARIIRRRLFSRLDADEAKTVVSAFVEYAEKENILPGGMQVSEYRTRFTDSYPFMPEVIDVLYHRWGSFHTFQRTRGALRLLSLVIHHLKDSNTPYISLSDFDLGRQELRQELLKHIGAEFNSVIGADISGSEAGAQKVDRMLGKAYQGLKIGSRTATAIFLYSFSGGQEHGTTLGEIKRSAATLQNPSPVVAEAIEQLKAKLFYLQSRGDKYFFDNQVNLNRILLNYMENVKEEDATDLEMSLLRSVVKGSRFKTYLWEDASLNIADSEEFKLVVLKKEDKAVISDILKTKGHTPRVYRNTVFFLYPLESDRSYFLTTLKRKIAFETIAKDQHLRLTEDQKKEVKEELKKLETPLKEAVRRLYRMIAIPAKDGYKEKDLGIAAYGFTKSLDEEVYEQLRLENDILQKIAPLVLKEKYLIGKEYVFTAQMYQAALTTPGEARPADRLVLEHGIREGVQMGVFGLGELEEDRPRCMYFKERAVVAFAGNEILIRQDICEQQKQAQEQDIKPQAPPVYRGGEEQKPVGVNDRATSPVEPHQPVRPTHAQLRLTFEIPKGKVAGIMGVINLLQSKFTSLEISLKAKNGAISQQEIEDKIEETFRQLNIPFELSDES</sequence>
<dbReference type="HOGENOM" id="CLU_010124_1_0_0"/>
<dbReference type="InterPro" id="IPR007555">
    <property type="entry name" value="DUF499"/>
</dbReference>
<evidence type="ECO:0000313" key="3">
    <source>
        <dbReference type="EMBL" id="GAK55088.1"/>
    </source>
</evidence>
<organism evidence="3 4">
    <name type="scientific">Vecturithrix granuli</name>
    <dbReference type="NCBI Taxonomy" id="1499967"/>
    <lineage>
        <taxon>Bacteria</taxon>
        <taxon>Candidatus Moduliflexota</taxon>
        <taxon>Candidatus Vecturitrichia</taxon>
        <taxon>Candidatus Vecturitrichales</taxon>
        <taxon>Candidatus Vecturitrichaceae</taxon>
        <taxon>Candidatus Vecturithrix</taxon>
    </lineage>
</organism>
<feature type="region of interest" description="Disordered" evidence="2">
    <location>
        <begin position="745"/>
        <end position="782"/>
    </location>
</feature>
<accession>A0A0S6W633</accession>
<proteinExistence type="predicted"/>
<dbReference type="Proteomes" id="UP000030661">
    <property type="component" value="Unassembled WGS sequence"/>
</dbReference>
<keyword evidence="4" id="KW-1185">Reference proteome</keyword>
<dbReference type="EMBL" id="DF820463">
    <property type="protein sequence ID" value="GAK55088.1"/>
    <property type="molecule type" value="Genomic_DNA"/>
</dbReference>
<protein>
    <submittedName>
        <fullName evidence="3">ATPase (AAA+ superfamily)-like protein</fullName>
    </submittedName>
</protein>
<feature type="coiled-coil region" evidence="1">
    <location>
        <begin position="577"/>
        <end position="604"/>
    </location>
</feature>
<evidence type="ECO:0000256" key="2">
    <source>
        <dbReference type="SAM" id="MobiDB-lite"/>
    </source>
</evidence>
<dbReference type="AlphaFoldDB" id="A0A0S6W633"/>